<dbReference type="InParanoid" id="C3ZAY6"/>
<evidence type="ECO:0000313" key="1">
    <source>
        <dbReference type="EMBL" id="EEN50023.1"/>
    </source>
</evidence>
<protein>
    <submittedName>
        <fullName evidence="1">Uncharacterized protein</fullName>
    </submittedName>
</protein>
<gene>
    <name evidence="1" type="ORF">BRAFLDRAFT_68548</name>
</gene>
<name>C3ZAY6_BRAFL</name>
<accession>C3ZAY6</accession>
<dbReference type="AlphaFoldDB" id="C3ZAY6"/>
<sequence>MKTAWAMMMEKEDQFVDNKDGEVEEEDEFSSSAMSLFQPFCLGLTPDITTPLFRHHTPALDAFPLIQVVQLSHNSQANQPTHYLFTSPGMYMHPKITAKQTDDFYQNPCTLGKLSVLSISNDDEFLGRPSISGDSIKQFFLTHVLEQGIRPYQLQVQATITERNPIDVILNSVELQ</sequence>
<reference evidence="1" key="1">
    <citation type="journal article" date="2008" name="Nature">
        <title>The amphioxus genome and the evolution of the chordate karyotype.</title>
        <authorList>
            <consortium name="US DOE Joint Genome Institute (JGI-PGF)"/>
            <person name="Putnam N.H."/>
            <person name="Butts T."/>
            <person name="Ferrier D.E.K."/>
            <person name="Furlong R.F."/>
            <person name="Hellsten U."/>
            <person name="Kawashima T."/>
            <person name="Robinson-Rechavi M."/>
            <person name="Shoguchi E."/>
            <person name="Terry A."/>
            <person name="Yu J.-K."/>
            <person name="Benito-Gutierrez E.L."/>
            <person name="Dubchak I."/>
            <person name="Garcia-Fernandez J."/>
            <person name="Gibson-Brown J.J."/>
            <person name="Grigoriev I.V."/>
            <person name="Horton A.C."/>
            <person name="de Jong P.J."/>
            <person name="Jurka J."/>
            <person name="Kapitonov V.V."/>
            <person name="Kohara Y."/>
            <person name="Kuroki Y."/>
            <person name="Lindquist E."/>
            <person name="Lucas S."/>
            <person name="Osoegawa K."/>
            <person name="Pennacchio L.A."/>
            <person name="Salamov A.A."/>
            <person name="Satou Y."/>
            <person name="Sauka-Spengler T."/>
            <person name="Schmutz J."/>
            <person name="Shin-I T."/>
            <person name="Toyoda A."/>
            <person name="Bronner-Fraser M."/>
            <person name="Fujiyama A."/>
            <person name="Holland L.Z."/>
            <person name="Holland P.W.H."/>
            <person name="Satoh N."/>
            <person name="Rokhsar D.S."/>
        </authorList>
    </citation>
    <scope>NUCLEOTIDE SEQUENCE [LARGE SCALE GENOMIC DNA]</scope>
    <source>
        <strain evidence="1">S238N-H82</strain>
        <tissue evidence="1">Testes</tissue>
    </source>
</reference>
<organism>
    <name type="scientific">Branchiostoma floridae</name>
    <name type="common">Florida lancelet</name>
    <name type="synonym">Amphioxus</name>
    <dbReference type="NCBI Taxonomy" id="7739"/>
    <lineage>
        <taxon>Eukaryota</taxon>
        <taxon>Metazoa</taxon>
        <taxon>Chordata</taxon>
        <taxon>Cephalochordata</taxon>
        <taxon>Leptocardii</taxon>
        <taxon>Amphioxiformes</taxon>
        <taxon>Branchiostomatidae</taxon>
        <taxon>Branchiostoma</taxon>
    </lineage>
</organism>
<dbReference type="EMBL" id="GG666603">
    <property type="protein sequence ID" value="EEN50023.1"/>
    <property type="molecule type" value="Genomic_DNA"/>
</dbReference>
<proteinExistence type="predicted"/>